<dbReference type="EMBL" id="JNBR01001137">
    <property type="protein sequence ID" value="OQR88682.1"/>
    <property type="molecule type" value="Genomic_DNA"/>
</dbReference>
<evidence type="ECO:0000256" key="1">
    <source>
        <dbReference type="SAM" id="MobiDB-lite"/>
    </source>
</evidence>
<dbReference type="PANTHER" id="PTHR34876">
    <property type="match status" value="1"/>
</dbReference>
<gene>
    <name evidence="2" type="ORF">ACHHYP_06692</name>
</gene>
<dbReference type="Proteomes" id="UP000243579">
    <property type="component" value="Unassembled WGS sequence"/>
</dbReference>
<feature type="region of interest" description="Disordered" evidence="1">
    <location>
        <begin position="299"/>
        <end position="325"/>
    </location>
</feature>
<keyword evidence="3" id="KW-1185">Reference proteome</keyword>
<dbReference type="GO" id="GO:0030245">
    <property type="term" value="P:cellulose catabolic process"/>
    <property type="evidence" value="ECO:0007669"/>
    <property type="project" value="InterPro"/>
</dbReference>
<dbReference type="InterPro" id="IPR036434">
    <property type="entry name" value="Beta_cellobiohydrolase_sf"/>
</dbReference>
<evidence type="ECO:0000313" key="2">
    <source>
        <dbReference type="EMBL" id="OQR88682.1"/>
    </source>
</evidence>
<dbReference type="SUPFAM" id="SSF51989">
    <property type="entry name" value="Glycosyl hydrolases family 6, cellulases"/>
    <property type="match status" value="1"/>
</dbReference>
<feature type="non-terminal residue" evidence="2">
    <location>
        <position position="325"/>
    </location>
</feature>
<accession>A0A1V9YSF5</accession>
<name>A0A1V9YSF5_ACHHY</name>
<keyword evidence="2" id="KW-0378">Hydrolase</keyword>
<reference evidence="2 3" key="1">
    <citation type="journal article" date="2014" name="Genome Biol. Evol.">
        <title>The secreted proteins of Achlya hypogyna and Thraustotheca clavata identify the ancestral oomycete secretome and reveal gene acquisitions by horizontal gene transfer.</title>
        <authorList>
            <person name="Misner I."/>
            <person name="Blouin N."/>
            <person name="Leonard G."/>
            <person name="Richards T.A."/>
            <person name="Lane C.E."/>
        </authorList>
    </citation>
    <scope>NUCLEOTIDE SEQUENCE [LARGE SCALE GENOMIC DNA]</scope>
    <source>
        <strain evidence="2 3">ATCC 48635</strain>
    </source>
</reference>
<dbReference type="InterPro" id="IPR016288">
    <property type="entry name" value="Beta_cellobiohydrolase"/>
</dbReference>
<protein>
    <submittedName>
        <fullName evidence="2">Glycoside hydrolase</fullName>
    </submittedName>
</protein>
<dbReference type="Pfam" id="PF01341">
    <property type="entry name" value="Glyco_hydro_6"/>
    <property type="match status" value="1"/>
</dbReference>
<feature type="compositionally biased region" description="Low complexity" evidence="1">
    <location>
        <begin position="315"/>
        <end position="325"/>
    </location>
</feature>
<dbReference type="PRINTS" id="PR00733">
    <property type="entry name" value="GLHYDRLASE6"/>
</dbReference>
<dbReference type="PANTHER" id="PTHR34876:SF4">
    <property type="entry name" value="1,4-BETA-D-GLUCAN CELLOBIOHYDROLASE C-RELATED"/>
    <property type="match status" value="1"/>
</dbReference>
<comment type="caution">
    <text evidence="2">The sequence shown here is derived from an EMBL/GenBank/DDBJ whole genome shotgun (WGS) entry which is preliminary data.</text>
</comment>
<organism evidence="2 3">
    <name type="scientific">Achlya hypogyna</name>
    <name type="common">Oomycete</name>
    <name type="synonym">Protoachlya hypogyna</name>
    <dbReference type="NCBI Taxonomy" id="1202772"/>
    <lineage>
        <taxon>Eukaryota</taxon>
        <taxon>Sar</taxon>
        <taxon>Stramenopiles</taxon>
        <taxon>Oomycota</taxon>
        <taxon>Saprolegniomycetes</taxon>
        <taxon>Saprolegniales</taxon>
        <taxon>Achlyaceae</taxon>
        <taxon>Achlya</taxon>
    </lineage>
</organism>
<dbReference type="AlphaFoldDB" id="A0A1V9YSF5"/>
<dbReference type="GO" id="GO:0004553">
    <property type="term" value="F:hydrolase activity, hydrolyzing O-glycosyl compounds"/>
    <property type="evidence" value="ECO:0007669"/>
    <property type="project" value="InterPro"/>
</dbReference>
<dbReference type="OrthoDB" id="73500at2759"/>
<dbReference type="Gene3D" id="3.20.20.40">
    <property type="entry name" value="1, 4-beta cellobiohydrolase"/>
    <property type="match status" value="1"/>
</dbReference>
<evidence type="ECO:0000313" key="3">
    <source>
        <dbReference type="Proteomes" id="UP000243579"/>
    </source>
</evidence>
<proteinExistence type="predicted"/>
<sequence>MAASVSAGLCNAVQPHSYSVASSTNAAFIPAINELKKHPVGSWYSDRANGDQIDQLMSQCGGDVPVIVIYGLPSKDCGAGGYSNGGTNQNAEQYAAWIQSLVDRVGNKEVIYVVEPDAVGLISGNSCAKEHKYEDNLKVAIQKISTNANAHIYVDVAAWSTQSTAVNVLKTLQGSGRVNGIAINTSNYHSTAEMVAMCQSYSSATGGMHCVIDTSRNANGSPQNEWCNAKSAGIGAPPTSSTGNNIVDYYLWLKVPGESDGECTDKDRSSDAAVGPSAGLFFPNGFKSLWDQSSFVKNGAAVIGGSPNPQPSPAPSTQAPQPSPA</sequence>
<dbReference type="STRING" id="1202772.A0A1V9YSF5"/>